<dbReference type="RefSeq" id="WP_379930382.1">
    <property type="nucleotide sequence ID" value="NZ_JBHUMM010000043.1"/>
</dbReference>
<dbReference type="InterPro" id="IPR024479">
    <property type="entry name" value="DUF3866"/>
</dbReference>
<protein>
    <submittedName>
        <fullName evidence="2">DUF3866 family protein</fullName>
    </submittedName>
</protein>
<dbReference type="Proteomes" id="UP001597497">
    <property type="component" value="Unassembled WGS sequence"/>
</dbReference>
<comment type="caution">
    <text evidence="2">The sequence shown here is derived from an EMBL/GenBank/DDBJ whole genome shotgun (WGS) entry which is preliminary data.</text>
</comment>
<gene>
    <name evidence="2" type="ORF">ACFSUC_14730</name>
</gene>
<sequence>MLKVEEGILLRLEEEHAGVQEWAVQLGEETCRARHELDWMPVPLEPGDRVWLNTTAVRLKLGTGGLHFVVGLAGKSHDDPSNSITATATSTNTTTTASSNEVPAHAVSSDKLIGSMCENQTSSNAQVLSKGHMMKLRYTPFQRSVLSVEEAESRAHELFLNELKLEQMPVLIGELHSMLPVAAAWLYQQQIYREPLVEREVRGNREHREHPENKRRLRVCYLMSDGGALPLSFSRHVRQLKKLGWIDQTITYGHAYGGDYEAMNKYTALIAGKWVSGADISLVMMGPGIAGTGTQLGHSGMEVSELINATSKLGGIPVVIPRISFADRRSRHQGLSHHLLTTLRYASERAILPLPADLPHEQRLQIRQQVEDAGLAQHHAIEWMETISLSSVSQAMQRYGSPLTTMGRGLDEEPAFFLGVCAASQYAWLRSGQLS</sequence>
<evidence type="ECO:0000313" key="2">
    <source>
        <dbReference type="EMBL" id="MFD2672821.1"/>
    </source>
</evidence>
<organism evidence="2 3">
    <name type="scientific">Marinicrinis sediminis</name>
    <dbReference type="NCBI Taxonomy" id="1652465"/>
    <lineage>
        <taxon>Bacteria</taxon>
        <taxon>Bacillati</taxon>
        <taxon>Bacillota</taxon>
        <taxon>Bacilli</taxon>
        <taxon>Bacillales</taxon>
        <taxon>Paenibacillaceae</taxon>
    </lineage>
</organism>
<dbReference type="Pfam" id="PF12982">
    <property type="entry name" value="DUF3866"/>
    <property type="match status" value="1"/>
</dbReference>
<feature type="region of interest" description="Disordered" evidence="1">
    <location>
        <begin position="76"/>
        <end position="103"/>
    </location>
</feature>
<name>A0ABW5RDP2_9BACL</name>
<keyword evidence="3" id="KW-1185">Reference proteome</keyword>
<proteinExistence type="predicted"/>
<dbReference type="EMBL" id="JBHUMM010000043">
    <property type="protein sequence ID" value="MFD2672821.1"/>
    <property type="molecule type" value="Genomic_DNA"/>
</dbReference>
<reference evidence="3" key="1">
    <citation type="journal article" date="2019" name="Int. J. Syst. Evol. Microbiol.">
        <title>The Global Catalogue of Microorganisms (GCM) 10K type strain sequencing project: providing services to taxonomists for standard genome sequencing and annotation.</title>
        <authorList>
            <consortium name="The Broad Institute Genomics Platform"/>
            <consortium name="The Broad Institute Genome Sequencing Center for Infectious Disease"/>
            <person name="Wu L."/>
            <person name="Ma J."/>
        </authorList>
    </citation>
    <scope>NUCLEOTIDE SEQUENCE [LARGE SCALE GENOMIC DNA]</scope>
    <source>
        <strain evidence="3">KCTC 33676</strain>
    </source>
</reference>
<feature type="compositionally biased region" description="Low complexity" evidence="1">
    <location>
        <begin position="81"/>
        <end position="100"/>
    </location>
</feature>
<evidence type="ECO:0000313" key="3">
    <source>
        <dbReference type="Proteomes" id="UP001597497"/>
    </source>
</evidence>
<evidence type="ECO:0000256" key="1">
    <source>
        <dbReference type="SAM" id="MobiDB-lite"/>
    </source>
</evidence>
<accession>A0ABW5RDP2</accession>